<dbReference type="InterPro" id="IPR007712">
    <property type="entry name" value="RelE/ParE_toxin"/>
</dbReference>
<name>A0A515CYD5_SERLI</name>
<accession>A0A515CYD5</accession>
<evidence type="ECO:0000313" key="3">
    <source>
        <dbReference type="Proteomes" id="UP000317572"/>
    </source>
</evidence>
<sequence>MRRKIVVRPKALDDMESIYFYGLERYGLQAAEGYLNHIHKAFDNLSHFQLGRNVALIAQDLCVLPATGHLIYFREDIHWVRIIRVLHHSRDPTRTQFIG</sequence>
<reference evidence="2 3" key="1">
    <citation type="submission" date="2018-11" db="EMBL/GenBank/DDBJ databases">
        <title>The first complete genome of Serratia liquefaciens isolated from metalophyte plant revel distinctness adaptive mechanisms in an extreme habitat.</title>
        <authorList>
            <person name="Caneschi W.L."/>
            <person name="Sanchez A.B."/>
            <person name="Felestrino E.B."/>
            <person name="Assis R.A.B."/>
            <person name="Lemes C.G.C."/>
            <person name="Cordeiro I.F."/>
            <person name="Fonseca N.P."/>
            <person name="Villa M."/>
            <person name="Vieira I.T."/>
            <person name="Moraes L.A."/>
            <person name="Kamino L.H.Y."/>
            <person name="do Carmo F."/>
            <person name="Garcia C.M."/>
            <person name="Almeida N.F."/>
            <person name="Silva R.S."/>
            <person name="Ferro J.A."/>
            <person name="Ferro M.I.T."/>
            <person name="Varani A.M."/>
            <person name="Ferreira R.M."/>
            <person name="dos Santos V.L."/>
            <person name="Silva U.C."/>
            <person name="Setubal J.C."/>
            <person name="Moreira L.M."/>
        </authorList>
    </citation>
    <scope>NUCLEOTIDE SEQUENCE [LARGE SCALE GENOMIC DNA]</scope>
    <source>
        <strain evidence="2 3">FG3</strain>
    </source>
</reference>
<dbReference type="InterPro" id="IPR035093">
    <property type="entry name" value="RelE/ParE_toxin_dom_sf"/>
</dbReference>
<organism evidence="2 3">
    <name type="scientific">Serratia liquefaciens</name>
    <dbReference type="NCBI Taxonomy" id="614"/>
    <lineage>
        <taxon>Bacteria</taxon>
        <taxon>Pseudomonadati</taxon>
        <taxon>Pseudomonadota</taxon>
        <taxon>Gammaproteobacteria</taxon>
        <taxon>Enterobacterales</taxon>
        <taxon>Yersiniaceae</taxon>
        <taxon>Serratia</taxon>
    </lineage>
</organism>
<dbReference type="Gene3D" id="3.30.2310.20">
    <property type="entry name" value="RelE-like"/>
    <property type="match status" value="1"/>
</dbReference>
<evidence type="ECO:0000313" key="2">
    <source>
        <dbReference type="EMBL" id="QDL33178.1"/>
    </source>
</evidence>
<dbReference type="Proteomes" id="UP000317572">
    <property type="component" value="Chromosome"/>
</dbReference>
<dbReference type="AlphaFoldDB" id="A0A515CYD5"/>
<dbReference type="EMBL" id="CP033893">
    <property type="protein sequence ID" value="QDL33178.1"/>
    <property type="molecule type" value="Genomic_DNA"/>
</dbReference>
<dbReference type="Pfam" id="PF05016">
    <property type="entry name" value="ParE_toxin"/>
    <property type="match status" value="1"/>
</dbReference>
<keyword evidence="1" id="KW-1277">Toxin-antitoxin system</keyword>
<protein>
    <submittedName>
        <fullName evidence="2">Type II toxin-antitoxin system RelE/ParE family toxin</fullName>
    </submittedName>
</protein>
<evidence type="ECO:0000256" key="1">
    <source>
        <dbReference type="ARBA" id="ARBA00022649"/>
    </source>
</evidence>
<proteinExistence type="predicted"/>
<gene>
    <name evidence="2" type="ORF">EGO53_15820</name>
</gene>